<organism evidence="2 3">
    <name type="scientific">Pristionchus fissidentatus</name>
    <dbReference type="NCBI Taxonomy" id="1538716"/>
    <lineage>
        <taxon>Eukaryota</taxon>
        <taxon>Metazoa</taxon>
        <taxon>Ecdysozoa</taxon>
        <taxon>Nematoda</taxon>
        <taxon>Chromadorea</taxon>
        <taxon>Rhabditida</taxon>
        <taxon>Rhabditina</taxon>
        <taxon>Diplogasteromorpha</taxon>
        <taxon>Diplogasteroidea</taxon>
        <taxon>Neodiplogasteridae</taxon>
        <taxon>Pristionchus</taxon>
    </lineage>
</organism>
<feature type="region of interest" description="Disordered" evidence="1">
    <location>
        <begin position="123"/>
        <end position="142"/>
    </location>
</feature>
<dbReference type="EMBL" id="BTSY01000006">
    <property type="protein sequence ID" value="GMT34770.1"/>
    <property type="molecule type" value="Genomic_DNA"/>
</dbReference>
<gene>
    <name evidence="2" type="ORF">PFISCL1PPCAC_26067</name>
</gene>
<accession>A0AAV5WW00</accession>
<reference evidence="2" key="1">
    <citation type="submission" date="2023-10" db="EMBL/GenBank/DDBJ databases">
        <title>Genome assembly of Pristionchus species.</title>
        <authorList>
            <person name="Yoshida K."/>
            <person name="Sommer R.J."/>
        </authorList>
    </citation>
    <scope>NUCLEOTIDE SEQUENCE</scope>
    <source>
        <strain evidence="2">RS5133</strain>
    </source>
</reference>
<sequence>MKNKPTRRDKCVLNRIHITTMHIIDSNIDRLLSVGTLLLAQKRRTGTRRDGRVVISLALSYLVGGRINLRSEIKDHQSIDRLGVEFLRAARLRVRVAGVRTLFRLLECVAALVPLPHAVHDEHDEQDGHQQAHHRTTDNGGKDARLEHRVEGREQRLIRRLVVVLRRRWPERRSLRAPLPLSALLRRLLLHDGGRLSSRERRTLRHRDRLPHRLGRGGGGACSRHDRHHGCRCCSRRGSGRERRRLIHRAQVLIRSAALHTLIVAVRRRGRGRLRRLGGRPASRRHRGRGSCWWRRSGAAAGWHQRGAARPFNGVLVVGRIAGRLAGVRVRGARFRRIARPFHLLLPAGCRCGNRSPRRLR</sequence>
<dbReference type="Proteomes" id="UP001432322">
    <property type="component" value="Unassembled WGS sequence"/>
</dbReference>
<evidence type="ECO:0000313" key="2">
    <source>
        <dbReference type="EMBL" id="GMT34770.1"/>
    </source>
</evidence>
<dbReference type="AlphaFoldDB" id="A0AAV5WW00"/>
<evidence type="ECO:0000256" key="1">
    <source>
        <dbReference type="SAM" id="MobiDB-lite"/>
    </source>
</evidence>
<feature type="region of interest" description="Disordered" evidence="1">
    <location>
        <begin position="210"/>
        <end position="230"/>
    </location>
</feature>
<protein>
    <recommendedName>
        <fullName evidence="4">Ribosomal protein</fullName>
    </recommendedName>
</protein>
<proteinExistence type="predicted"/>
<keyword evidence="3" id="KW-1185">Reference proteome</keyword>
<name>A0AAV5WW00_9BILA</name>
<comment type="caution">
    <text evidence="2">The sequence shown here is derived from an EMBL/GenBank/DDBJ whole genome shotgun (WGS) entry which is preliminary data.</text>
</comment>
<evidence type="ECO:0000313" key="3">
    <source>
        <dbReference type="Proteomes" id="UP001432322"/>
    </source>
</evidence>
<evidence type="ECO:0008006" key="4">
    <source>
        <dbReference type="Google" id="ProtNLM"/>
    </source>
</evidence>